<dbReference type="NCBIfam" id="NF003792">
    <property type="entry name" value="PRK05380.1"/>
    <property type="match status" value="1"/>
</dbReference>
<proteinExistence type="inferred from homology"/>
<dbReference type="EC" id="6.3.4.2" evidence="11"/>
<feature type="region of interest" description="Disordered" evidence="12">
    <location>
        <begin position="546"/>
        <end position="568"/>
    </location>
</feature>
<organism evidence="15 16">
    <name type="scientific">Candidatus Obscuribacter phosphatis</name>
    <dbReference type="NCBI Taxonomy" id="1906157"/>
    <lineage>
        <taxon>Bacteria</taxon>
        <taxon>Bacillati</taxon>
        <taxon>Candidatus Melainabacteria</taxon>
        <taxon>Candidatus Obscuribacterales</taxon>
        <taxon>Candidatus Obscuribacteraceae</taxon>
        <taxon>Candidatus Obscuribacter</taxon>
    </lineage>
</organism>
<comment type="miscellaneous">
    <text evidence="11">CTPSs have evolved a hybrid strategy for distinguishing between UTP and CTP. The overlapping regions of the product feedback inhibitory and substrate sites recognize a common feature in both compounds, the triphosphate moiety. To differentiate isosteric substrate and product pyrimidine rings, an additional pocket far from the expected kinase/ligase catalytic site, specifically recognizes the cytosine and ribose portions of the product inhibitor.</text>
</comment>
<dbReference type="InterPro" id="IPR027417">
    <property type="entry name" value="P-loop_NTPase"/>
</dbReference>
<name>A0A8J7PDJ7_9BACT</name>
<dbReference type="Pfam" id="PF00117">
    <property type="entry name" value="GATase"/>
    <property type="match status" value="1"/>
</dbReference>
<dbReference type="PANTHER" id="PTHR11550">
    <property type="entry name" value="CTP SYNTHASE"/>
    <property type="match status" value="1"/>
</dbReference>
<dbReference type="GO" id="GO:0044210">
    <property type="term" value="P:'de novo' CTP biosynthetic process"/>
    <property type="evidence" value="ECO:0007669"/>
    <property type="project" value="UniProtKB-UniRule"/>
</dbReference>
<comment type="activity regulation">
    <text evidence="11">Allosterically activated by GTP, when glutamine is the substrate; GTP has no effect on the reaction when ammonia is the substrate. The allosteric effector GTP functions by stabilizing the protein conformation that binds the tetrahedral intermediate(s) formed during glutamine hydrolysis. Inhibited by the product CTP, via allosteric rather than competitive inhibition.</text>
</comment>
<feature type="domain" description="Glutamine amidotransferase" evidence="13">
    <location>
        <begin position="303"/>
        <end position="527"/>
    </location>
</feature>
<dbReference type="GO" id="GO:0046872">
    <property type="term" value="F:metal ion binding"/>
    <property type="evidence" value="ECO:0007669"/>
    <property type="project" value="UniProtKB-KW"/>
</dbReference>
<dbReference type="Proteomes" id="UP000664277">
    <property type="component" value="Unassembled WGS sequence"/>
</dbReference>
<evidence type="ECO:0000256" key="4">
    <source>
        <dbReference type="ARBA" id="ARBA00022723"/>
    </source>
</evidence>
<accession>A0A8J7PDJ7</accession>
<comment type="catalytic activity">
    <reaction evidence="10 11">
        <text>UTP + L-glutamine + ATP + H2O = CTP + L-glutamate + ADP + phosphate + 2 H(+)</text>
        <dbReference type="Rhea" id="RHEA:26426"/>
        <dbReference type="ChEBI" id="CHEBI:15377"/>
        <dbReference type="ChEBI" id="CHEBI:15378"/>
        <dbReference type="ChEBI" id="CHEBI:29985"/>
        <dbReference type="ChEBI" id="CHEBI:30616"/>
        <dbReference type="ChEBI" id="CHEBI:37563"/>
        <dbReference type="ChEBI" id="CHEBI:43474"/>
        <dbReference type="ChEBI" id="CHEBI:46398"/>
        <dbReference type="ChEBI" id="CHEBI:58359"/>
        <dbReference type="ChEBI" id="CHEBI:456216"/>
        <dbReference type="EC" id="6.3.4.2"/>
    </reaction>
</comment>
<evidence type="ECO:0000313" key="15">
    <source>
        <dbReference type="EMBL" id="MBN8659247.1"/>
    </source>
</evidence>
<dbReference type="InterPro" id="IPR017456">
    <property type="entry name" value="CTP_synthase_N"/>
</dbReference>
<feature type="binding site" evidence="11">
    <location>
        <begin position="189"/>
        <end position="194"/>
    </location>
    <ligand>
        <name>CTP</name>
        <dbReference type="ChEBI" id="CHEBI:37563"/>
        <note>allosteric inhibitor</note>
    </ligand>
</feature>
<keyword evidence="5 11" id="KW-0547">Nucleotide-binding</keyword>
<feature type="binding site" evidence="11">
    <location>
        <position position="463"/>
    </location>
    <ligand>
        <name>L-glutamine</name>
        <dbReference type="ChEBI" id="CHEBI:58359"/>
    </ligand>
</feature>
<dbReference type="InterPro" id="IPR004468">
    <property type="entry name" value="CTP_synthase"/>
</dbReference>
<dbReference type="CDD" id="cd03113">
    <property type="entry name" value="CTPS_N"/>
    <property type="match status" value="1"/>
</dbReference>
<dbReference type="GO" id="GO:0019856">
    <property type="term" value="P:pyrimidine nucleobase biosynthetic process"/>
    <property type="evidence" value="ECO:0007669"/>
    <property type="project" value="TreeGrafter"/>
</dbReference>
<feature type="binding site" evidence="11">
    <location>
        <begin position="383"/>
        <end position="386"/>
    </location>
    <ligand>
        <name>L-glutamine</name>
        <dbReference type="ChEBI" id="CHEBI:58359"/>
    </ligand>
</feature>
<dbReference type="InterPro" id="IPR017926">
    <property type="entry name" value="GATASE"/>
</dbReference>
<evidence type="ECO:0000256" key="1">
    <source>
        <dbReference type="ARBA" id="ARBA00005171"/>
    </source>
</evidence>
<feature type="binding site" evidence="11">
    <location>
        <position position="14"/>
    </location>
    <ligand>
        <name>UTP</name>
        <dbReference type="ChEBI" id="CHEBI:46398"/>
    </ligand>
</feature>
<dbReference type="NCBIfam" id="TIGR00337">
    <property type="entry name" value="PyrG"/>
    <property type="match status" value="1"/>
</dbReference>
<dbReference type="GO" id="GO:0005524">
    <property type="term" value="F:ATP binding"/>
    <property type="evidence" value="ECO:0007669"/>
    <property type="project" value="UniProtKB-KW"/>
</dbReference>
<dbReference type="CDD" id="cd01746">
    <property type="entry name" value="GATase1_CTP_Synthase"/>
    <property type="match status" value="1"/>
</dbReference>
<feature type="binding site" evidence="11">
    <location>
        <position position="14"/>
    </location>
    <ligand>
        <name>CTP</name>
        <dbReference type="ChEBI" id="CHEBI:37563"/>
        <note>allosteric inhibitor</note>
    </ligand>
</feature>
<evidence type="ECO:0000256" key="9">
    <source>
        <dbReference type="ARBA" id="ARBA00022975"/>
    </source>
</evidence>
<feature type="binding site" evidence="11">
    <location>
        <begin position="241"/>
        <end position="243"/>
    </location>
    <ligand>
        <name>ATP</name>
        <dbReference type="ChEBI" id="CHEBI:30616"/>
    </ligand>
</feature>
<feature type="active site" description="Nucleophile; for glutamine hydrolysis" evidence="11">
    <location>
        <position position="382"/>
    </location>
</feature>
<feature type="binding site" evidence="11">
    <location>
        <begin position="149"/>
        <end position="151"/>
    </location>
    <ligand>
        <name>CTP</name>
        <dbReference type="ChEBI" id="CHEBI:37563"/>
        <note>allosteric inhibitor</note>
    </ligand>
</feature>
<comment type="catalytic activity">
    <reaction evidence="11">
        <text>L-glutamine + H2O = L-glutamate + NH4(+)</text>
        <dbReference type="Rhea" id="RHEA:15889"/>
        <dbReference type="ChEBI" id="CHEBI:15377"/>
        <dbReference type="ChEBI" id="CHEBI:28938"/>
        <dbReference type="ChEBI" id="CHEBI:29985"/>
        <dbReference type="ChEBI" id="CHEBI:58359"/>
    </reaction>
</comment>
<feature type="binding site" evidence="11">
    <location>
        <position position="355"/>
    </location>
    <ligand>
        <name>L-glutamine</name>
        <dbReference type="ChEBI" id="CHEBI:58359"/>
    </ligand>
</feature>
<dbReference type="PROSITE" id="PS51273">
    <property type="entry name" value="GATASE_TYPE_1"/>
    <property type="match status" value="1"/>
</dbReference>
<evidence type="ECO:0000256" key="7">
    <source>
        <dbReference type="ARBA" id="ARBA00022842"/>
    </source>
</evidence>
<dbReference type="GO" id="GO:0003883">
    <property type="term" value="F:CTP synthase activity"/>
    <property type="evidence" value="ECO:0007669"/>
    <property type="project" value="UniProtKB-UniRule"/>
</dbReference>
<feature type="active site" evidence="11">
    <location>
        <position position="508"/>
    </location>
</feature>
<dbReference type="Pfam" id="PF06418">
    <property type="entry name" value="CTP_synth_N"/>
    <property type="match status" value="1"/>
</dbReference>
<evidence type="ECO:0000259" key="14">
    <source>
        <dbReference type="Pfam" id="PF06418"/>
    </source>
</evidence>
<evidence type="ECO:0000256" key="8">
    <source>
        <dbReference type="ARBA" id="ARBA00022962"/>
    </source>
</evidence>
<comment type="function">
    <text evidence="11">Catalyzes the ATP-dependent amination of UTP to CTP with either L-glutamine or ammonia as the source of nitrogen. Regulates intracellular CTP levels through interactions with the four ribonucleotide triphosphates.</text>
</comment>
<dbReference type="SUPFAM" id="SSF52317">
    <property type="entry name" value="Class I glutamine amidotransferase-like"/>
    <property type="match status" value="1"/>
</dbReference>
<dbReference type="SUPFAM" id="SSF52540">
    <property type="entry name" value="P-loop containing nucleoside triphosphate hydrolases"/>
    <property type="match status" value="1"/>
</dbReference>
<keyword evidence="9 11" id="KW-0665">Pyrimidine biosynthesis</keyword>
<gene>
    <name evidence="11" type="primary">pyrG</name>
    <name evidence="15" type="ORF">J0M35_02715</name>
</gene>
<feature type="binding site" evidence="11">
    <location>
        <position position="225"/>
    </location>
    <ligand>
        <name>UTP</name>
        <dbReference type="ChEBI" id="CHEBI:46398"/>
    </ligand>
</feature>
<comment type="subunit">
    <text evidence="11">Homotetramer.</text>
</comment>
<evidence type="ECO:0000256" key="11">
    <source>
        <dbReference type="HAMAP-Rule" id="MF_01227"/>
    </source>
</evidence>
<sequence length="568" mass="62531">MNTRFVFVTGGVVSSLGKGILAASLGRLLRARGLTASIVKLDPYLNVDPGTMSPYQHGEVFVTEDGAETDLDLGHYERFINVNLGRMNNITAGAIYKSVLEKERKGDYLGGTVQMIPHVTNEIKNFLRKGALASKAHVVIVEVGGTVGDIESLIFLEAIRQMRKDVGRDNCCYIHVTMIPNLKTTSELKTKPTQHSVDTLRSRGIQPDILACRTEKNLGTSIREKLSLFCDVDPNCVIQCRDVQHLYEVPLNLEQEGLAERVLEKLRLPNTEPDLAAWQDLVERVKHPEKQVTVAIVGKYVMLSDAYLSVVESLKHAGAKLSTQVNIKWVLSEDIEKHNAETYLADVDGILVPGGFGDRGIEGKIAAAGYARKNNIPFLGLCLGMQIAVIEFARNVAEMPNAHSTEFDAASPFPVIDLMPDQHSVTHKGGTMRLGRYPCLLKAGSIAAKVYGQTEISERHRHRYEVNNDLREDLAKKGLVFSGLSPDERLVEMIELPGHPYFVACQFHPELKSRPDQAHPLFVGLVEAMIKEADMKGKANIIAAKETLSKDGPVSKDGPASKAVNQTR</sequence>
<dbReference type="Gene3D" id="3.40.50.880">
    <property type="match status" value="1"/>
</dbReference>
<evidence type="ECO:0000256" key="2">
    <source>
        <dbReference type="ARBA" id="ARBA00007533"/>
    </source>
</evidence>
<dbReference type="UniPathway" id="UPA00159">
    <property type="reaction ID" value="UER00277"/>
</dbReference>
<feature type="binding site" evidence="11">
    <location>
        <position position="55"/>
    </location>
    <ligand>
        <name>L-glutamine</name>
        <dbReference type="ChEBI" id="CHEBI:58359"/>
    </ligand>
</feature>
<evidence type="ECO:0000259" key="13">
    <source>
        <dbReference type="Pfam" id="PF00117"/>
    </source>
</evidence>
<comment type="caution">
    <text evidence="15">The sequence shown here is derived from an EMBL/GenBank/DDBJ whole genome shotgun (WGS) entry which is preliminary data.</text>
</comment>
<dbReference type="Gene3D" id="3.40.50.300">
    <property type="entry name" value="P-loop containing nucleotide triphosphate hydrolases"/>
    <property type="match status" value="1"/>
</dbReference>
<feature type="domain" description="CTP synthase N-terminal" evidence="14">
    <location>
        <begin position="4"/>
        <end position="268"/>
    </location>
</feature>
<comment type="catalytic activity">
    <reaction evidence="11">
        <text>UTP + NH4(+) + ATP = CTP + ADP + phosphate + 2 H(+)</text>
        <dbReference type="Rhea" id="RHEA:16597"/>
        <dbReference type="ChEBI" id="CHEBI:15378"/>
        <dbReference type="ChEBI" id="CHEBI:28938"/>
        <dbReference type="ChEBI" id="CHEBI:30616"/>
        <dbReference type="ChEBI" id="CHEBI:37563"/>
        <dbReference type="ChEBI" id="CHEBI:43474"/>
        <dbReference type="ChEBI" id="CHEBI:46398"/>
        <dbReference type="ChEBI" id="CHEBI:456216"/>
    </reaction>
</comment>
<comment type="similarity">
    <text evidence="2 11">Belongs to the CTP synthase family.</text>
</comment>
<feature type="binding site" evidence="11">
    <location>
        <position position="225"/>
    </location>
    <ligand>
        <name>CTP</name>
        <dbReference type="ChEBI" id="CHEBI:37563"/>
        <note>allosteric inhibitor</note>
    </ligand>
</feature>
<dbReference type="GO" id="GO:0097268">
    <property type="term" value="C:cytoophidium"/>
    <property type="evidence" value="ECO:0007669"/>
    <property type="project" value="UniProtKB-ARBA"/>
</dbReference>
<feature type="binding site" evidence="11">
    <location>
        <position position="72"/>
    </location>
    <ligand>
        <name>Mg(2+)</name>
        <dbReference type="ChEBI" id="CHEBI:18420"/>
    </ligand>
</feature>
<dbReference type="AlphaFoldDB" id="A0A8J7PDJ7"/>
<dbReference type="FunFam" id="3.40.50.880:FF:000002">
    <property type="entry name" value="CTP synthase"/>
    <property type="match status" value="1"/>
</dbReference>
<dbReference type="PANTHER" id="PTHR11550:SF0">
    <property type="entry name" value="CTP SYNTHASE-RELATED"/>
    <property type="match status" value="1"/>
</dbReference>
<evidence type="ECO:0000256" key="3">
    <source>
        <dbReference type="ARBA" id="ARBA00022598"/>
    </source>
</evidence>
<dbReference type="FunFam" id="3.40.50.300:FF:000009">
    <property type="entry name" value="CTP synthase"/>
    <property type="match status" value="1"/>
</dbReference>
<feature type="binding site" evidence="11">
    <location>
        <position position="72"/>
    </location>
    <ligand>
        <name>ATP</name>
        <dbReference type="ChEBI" id="CHEBI:30616"/>
    </ligand>
</feature>
<dbReference type="GO" id="GO:0005829">
    <property type="term" value="C:cytosol"/>
    <property type="evidence" value="ECO:0007669"/>
    <property type="project" value="TreeGrafter"/>
</dbReference>
<evidence type="ECO:0000313" key="16">
    <source>
        <dbReference type="Proteomes" id="UP000664277"/>
    </source>
</evidence>
<protein>
    <recommendedName>
        <fullName evidence="11">CTP synthase</fullName>
        <ecNumber evidence="11">6.3.4.2</ecNumber>
    </recommendedName>
    <alternativeName>
        <fullName evidence="11">Cytidine 5'-triphosphate synthase</fullName>
    </alternativeName>
    <alternativeName>
        <fullName evidence="11">Cytidine triphosphate synthetase</fullName>
        <shortName evidence="11">CTP synthetase</shortName>
        <shortName evidence="11">CTPS</shortName>
    </alternativeName>
    <alternativeName>
        <fullName evidence="11">UTP--ammonia ligase</fullName>
    </alternativeName>
</protein>
<evidence type="ECO:0000256" key="5">
    <source>
        <dbReference type="ARBA" id="ARBA00022741"/>
    </source>
</evidence>
<evidence type="ECO:0000256" key="6">
    <source>
        <dbReference type="ARBA" id="ARBA00022840"/>
    </source>
</evidence>
<feature type="active site" evidence="11">
    <location>
        <position position="510"/>
    </location>
</feature>
<keyword evidence="6 11" id="KW-0067">ATP-binding</keyword>
<dbReference type="InterPro" id="IPR029062">
    <property type="entry name" value="Class_I_gatase-like"/>
</dbReference>
<keyword evidence="4 11" id="KW-0479">Metal-binding</keyword>
<reference evidence="15" key="1">
    <citation type="submission" date="2021-02" db="EMBL/GenBank/DDBJ databases">
        <title>Genome-Resolved Metagenomics of a Microbial Community Performing Photosynthetic Biological Nutrient Removal.</title>
        <authorList>
            <person name="Mcdaniel E.A."/>
        </authorList>
    </citation>
    <scope>NUCLEOTIDE SEQUENCE</scope>
    <source>
        <strain evidence="15">UWPOB_OBS1</strain>
    </source>
</reference>
<evidence type="ECO:0000256" key="12">
    <source>
        <dbReference type="SAM" id="MobiDB-lite"/>
    </source>
</evidence>
<keyword evidence="3 11" id="KW-0436">Ligase</keyword>
<keyword evidence="7 11" id="KW-0460">Magnesium</keyword>
<feature type="binding site" evidence="11">
    <location>
        <position position="142"/>
    </location>
    <ligand>
        <name>Mg(2+)</name>
        <dbReference type="ChEBI" id="CHEBI:18420"/>
    </ligand>
</feature>
<evidence type="ECO:0000256" key="10">
    <source>
        <dbReference type="ARBA" id="ARBA00047781"/>
    </source>
</evidence>
<feature type="binding site" evidence="11">
    <location>
        <position position="406"/>
    </location>
    <ligand>
        <name>L-glutamine</name>
        <dbReference type="ChEBI" id="CHEBI:58359"/>
    </ligand>
</feature>
<feature type="binding site" evidence="11">
    <location>
        <begin position="189"/>
        <end position="194"/>
    </location>
    <ligand>
        <name>UTP</name>
        <dbReference type="ChEBI" id="CHEBI:46398"/>
    </ligand>
</feature>
<feature type="region of interest" description="Amidoligase domain" evidence="11">
    <location>
        <begin position="1"/>
        <end position="268"/>
    </location>
</feature>
<keyword evidence="8 11" id="KW-0315">Glutamine amidotransferase</keyword>
<feature type="binding site" evidence="11">
    <location>
        <begin position="15"/>
        <end position="20"/>
    </location>
    <ligand>
        <name>ATP</name>
        <dbReference type="ChEBI" id="CHEBI:30616"/>
    </ligand>
</feature>
<dbReference type="GO" id="GO:0042802">
    <property type="term" value="F:identical protein binding"/>
    <property type="evidence" value="ECO:0007669"/>
    <property type="project" value="TreeGrafter"/>
</dbReference>
<comment type="pathway">
    <text evidence="1 11">Pyrimidine metabolism; CTP biosynthesis via de novo pathway; CTP from UDP: step 2/2.</text>
</comment>
<dbReference type="InterPro" id="IPR033828">
    <property type="entry name" value="GATase1_CTP_Synthase"/>
</dbReference>
<dbReference type="HAMAP" id="MF_01227">
    <property type="entry name" value="PyrG"/>
    <property type="match status" value="1"/>
</dbReference>
<dbReference type="EMBL" id="JAFLCK010000002">
    <property type="protein sequence ID" value="MBN8659247.1"/>
    <property type="molecule type" value="Genomic_DNA"/>
</dbReference>